<comment type="caution">
    <text evidence="1">The sequence shown here is derived from an EMBL/GenBank/DDBJ whole genome shotgun (WGS) entry which is preliminary data.</text>
</comment>
<evidence type="ECO:0000313" key="2">
    <source>
        <dbReference type="Proteomes" id="UP001056120"/>
    </source>
</evidence>
<reference evidence="1 2" key="2">
    <citation type="journal article" date="2022" name="Mol. Ecol. Resour.">
        <title>The genomes of chicory, endive, great burdock and yacon provide insights into Asteraceae paleo-polyploidization history and plant inulin production.</title>
        <authorList>
            <person name="Fan W."/>
            <person name="Wang S."/>
            <person name="Wang H."/>
            <person name="Wang A."/>
            <person name="Jiang F."/>
            <person name="Liu H."/>
            <person name="Zhao H."/>
            <person name="Xu D."/>
            <person name="Zhang Y."/>
        </authorList>
    </citation>
    <scope>NUCLEOTIDE SEQUENCE [LARGE SCALE GENOMIC DNA]</scope>
    <source>
        <strain evidence="2">cv. Yunnan</strain>
        <tissue evidence="1">Leaves</tissue>
    </source>
</reference>
<name>A0ACB9JUP9_9ASTR</name>
<sequence length="68" mass="7636">MQDRCIREALHGILDLVYNGIFHKSKKFYERFSFLLLPSDAASFAVSLISSNRELIDSIRGASGDCVL</sequence>
<proteinExistence type="predicted"/>
<keyword evidence="2" id="KW-1185">Reference proteome</keyword>
<dbReference type="Proteomes" id="UP001056120">
    <property type="component" value="Linkage Group LG02"/>
</dbReference>
<protein>
    <submittedName>
        <fullName evidence="1">Uncharacterized protein</fullName>
    </submittedName>
</protein>
<dbReference type="EMBL" id="CM042019">
    <property type="protein sequence ID" value="KAI3823764.1"/>
    <property type="molecule type" value="Genomic_DNA"/>
</dbReference>
<gene>
    <name evidence="1" type="ORF">L1987_05205</name>
</gene>
<accession>A0ACB9JUP9</accession>
<evidence type="ECO:0000313" key="1">
    <source>
        <dbReference type="EMBL" id="KAI3823764.1"/>
    </source>
</evidence>
<organism evidence="1 2">
    <name type="scientific">Smallanthus sonchifolius</name>
    <dbReference type="NCBI Taxonomy" id="185202"/>
    <lineage>
        <taxon>Eukaryota</taxon>
        <taxon>Viridiplantae</taxon>
        <taxon>Streptophyta</taxon>
        <taxon>Embryophyta</taxon>
        <taxon>Tracheophyta</taxon>
        <taxon>Spermatophyta</taxon>
        <taxon>Magnoliopsida</taxon>
        <taxon>eudicotyledons</taxon>
        <taxon>Gunneridae</taxon>
        <taxon>Pentapetalae</taxon>
        <taxon>asterids</taxon>
        <taxon>campanulids</taxon>
        <taxon>Asterales</taxon>
        <taxon>Asteraceae</taxon>
        <taxon>Asteroideae</taxon>
        <taxon>Heliantheae alliance</taxon>
        <taxon>Millerieae</taxon>
        <taxon>Smallanthus</taxon>
    </lineage>
</organism>
<reference evidence="2" key="1">
    <citation type="journal article" date="2022" name="Mol. Ecol. Resour.">
        <title>The genomes of chicory, endive, great burdock and yacon provide insights into Asteraceae palaeo-polyploidization history and plant inulin production.</title>
        <authorList>
            <person name="Fan W."/>
            <person name="Wang S."/>
            <person name="Wang H."/>
            <person name="Wang A."/>
            <person name="Jiang F."/>
            <person name="Liu H."/>
            <person name="Zhao H."/>
            <person name="Xu D."/>
            <person name="Zhang Y."/>
        </authorList>
    </citation>
    <scope>NUCLEOTIDE SEQUENCE [LARGE SCALE GENOMIC DNA]</scope>
    <source>
        <strain evidence="2">cv. Yunnan</strain>
    </source>
</reference>